<keyword evidence="7 10" id="KW-1133">Transmembrane helix</keyword>
<keyword evidence="8 10" id="KW-0811">Translocation</keyword>
<comment type="similarity">
    <text evidence="2 10">Belongs to the SecG family.</text>
</comment>
<reference evidence="12" key="2">
    <citation type="submission" date="2024-06" db="EMBL/GenBank/DDBJ databases">
        <authorList>
            <person name="Plum-Jensen L.E."/>
            <person name="Schramm A."/>
            <person name="Marshall I.P.G."/>
        </authorList>
    </citation>
    <scope>NUCLEOTIDE SEQUENCE</scope>
    <source>
        <strain evidence="12">Rat1</strain>
    </source>
</reference>
<feature type="region of interest" description="Disordered" evidence="11">
    <location>
        <begin position="115"/>
        <end position="190"/>
    </location>
</feature>
<evidence type="ECO:0000256" key="10">
    <source>
        <dbReference type="RuleBase" id="RU365087"/>
    </source>
</evidence>
<proteinExistence type="inferred from homology"/>
<dbReference type="KEGG" id="eaj:Q3M24_10160"/>
<gene>
    <name evidence="12" type="primary">secG</name>
    <name evidence="12" type="ORF">Q3M24_10160</name>
</gene>
<accession>A0AAU8M0V4</accession>
<evidence type="ECO:0000256" key="8">
    <source>
        <dbReference type="ARBA" id="ARBA00023010"/>
    </source>
</evidence>
<sequence>MTTLLIIVHVLVSLFLIVIVLLQHGKGADIGATFGGSGQSVFGSEGPVPLLNKITTFSAIVFMGTSISLAYLSANESTGSIMNDLPVQETTAPVQQEAPVTIPMPEADIQPVEQVEEPAGEATSAVQEVAPDQEAEPTEAEVTTPAAIENEPLADATQESDIAPAAEESAEQASPVEQVVEPETAPEQAE</sequence>
<keyword evidence="3 10" id="KW-0813">Transport</keyword>
<dbReference type="GO" id="GO:0009306">
    <property type="term" value="P:protein secretion"/>
    <property type="evidence" value="ECO:0007669"/>
    <property type="project" value="UniProtKB-UniRule"/>
</dbReference>
<dbReference type="Pfam" id="PF03840">
    <property type="entry name" value="SecG"/>
    <property type="match status" value="1"/>
</dbReference>
<evidence type="ECO:0000256" key="9">
    <source>
        <dbReference type="ARBA" id="ARBA00023136"/>
    </source>
</evidence>
<comment type="caution">
    <text evidence="10">Lacks conserved residue(s) required for the propagation of feature annotation.</text>
</comment>
<comment type="function">
    <text evidence="10">Involved in protein export. Participates in an early event of protein translocation.</text>
</comment>
<protein>
    <recommendedName>
        <fullName evidence="10">Protein-export membrane protein SecG</fullName>
    </recommendedName>
</protein>
<dbReference type="PRINTS" id="PR01651">
    <property type="entry name" value="SECGEXPORT"/>
</dbReference>
<dbReference type="PANTHER" id="PTHR34182">
    <property type="entry name" value="PROTEIN-EXPORT MEMBRANE PROTEIN SECG"/>
    <property type="match status" value="1"/>
</dbReference>
<dbReference type="InterPro" id="IPR004692">
    <property type="entry name" value="SecG"/>
</dbReference>
<evidence type="ECO:0000256" key="6">
    <source>
        <dbReference type="ARBA" id="ARBA00022927"/>
    </source>
</evidence>
<dbReference type="NCBIfam" id="TIGR00810">
    <property type="entry name" value="secG"/>
    <property type="match status" value="1"/>
</dbReference>
<dbReference type="AlphaFoldDB" id="A0AAU8M0V4"/>
<organism evidence="12">
    <name type="scientific">Candidatus Electrothrix aestuarii</name>
    <dbReference type="NCBI Taxonomy" id="3062594"/>
    <lineage>
        <taxon>Bacteria</taxon>
        <taxon>Pseudomonadati</taxon>
        <taxon>Thermodesulfobacteriota</taxon>
        <taxon>Desulfobulbia</taxon>
        <taxon>Desulfobulbales</taxon>
        <taxon>Desulfobulbaceae</taxon>
        <taxon>Candidatus Electrothrix</taxon>
    </lineage>
</organism>
<reference evidence="12" key="1">
    <citation type="journal article" date="2024" name="Syst. Appl. Microbiol.">
        <title>First single-strain enrichments of Electrothrix cable bacteria, description of E. aestuarii sp. nov. and E. rattekaaiensis sp. nov., and proposal of a cable bacteria taxonomy following the rules of the SeqCode.</title>
        <authorList>
            <person name="Plum-Jensen L.E."/>
            <person name="Schramm A."/>
            <person name="Marshall I.P.G."/>
        </authorList>
    </citation>
    <scope>NUCLEOTIDE SEQUENCE</scope>
    <source>
        <strain evidence="12">Rat1</strain>
    </source>
</reference>
<evidence type="ECO:0000256" key="7">
    <source>
        <dbReference type="ARBA" id="ARBA00022989"/>
    </source>
</evidence>
<keyword evidence="4 10" id="KW-1003">Cell membrane</keyword>
<keyword evidence="5 10" id="KW-0812">Transmembrane</keyword>
<dbReference type="GO" id="GO:0065002">
    <property type="term" value="P:intracellular protein transmembrane transport"/>
    <property type="evidence" value="ECO:0007669"/>
    <property type="project" value="TreeGrafter"/>
</dbReference>
<evidence type="ECO:0000256" key="11">
    <source>
        <dbReference type="SAM" id="MobiDB-lite"/>
    </source>
</evidence>
<evidence type="ECO:0000256" key="3">
    <source>
        <dbReference type="ARBA" id="ARBA00022448"/>
    </source>
</evidence>
<evidence type="ECO:0000256" key="5">
    <source>
        <dbReference type="ARBA" id="ARBA00022692"/>
    </source>
</evidence>
<comment type="subcellular location">
    <subcellularLocation>
        <location evidence="1 10">Cell membrane</location>
        <topology evidence="1 10">Multi-pass membrane protein</topology>
    </subcellularLocation>
</comment>
<name>A0AAU8M0V4_9BACT</name>
<keyword evidence="6 10" id="KW-0653">Protein transport</keyword>
<dbReference type="GO" id="GO:0043952">
    <property type="term" value="P:protein transport by the Sec complex"/>
    <property type="evidence" value="ECO:0007669"/>
    <property type="project" value="TreeGrafter"/>
</dbReference>
<dbReference type="GO" id="GO:0005886">
    <property type="term" value="C:plasma membrane"/>
    <property type="evidence" value="ECO:0007669"/>
    <property type="project" value="UniProtKB-SubCell"/>
</dbReference>
<feature type="compositionally biased region" description="Low complexity" evidence="11">
    <location>
        <begin position="163"/>
        <end position="178"/>
    </location>
</feature>
<evidence type="ECO:0000256" key="2">
    <source>
        <dbReference type="ARBA" id="ARBA00008445"/>
    </source>
</evidence>
<evidence type="ECO:0000256" key="1">
    <source>
        <dbReference type="ARBA" id="ARBA00004651"/>
    </source>
</evidence>
<dbReference type="GO" id="GO:0015450">
    <property type="term" value="F:protein-transporting ATPase activity"/>
    <property type="evidence" value="ECO:0007669"/>
    <property type="project" value="UniProtKB-UniRule"/>
</dbReference>
<evidence type="ECO:0000313" key="12">
    <source>
        <dbReference type="EMBL" id="XCN75068.1"/>
    </source>
</evidence>
<dbReference type="PANTHER" id="PTHR34182:SF1">
    <property type="entry name" value="PROTEIN-EXPORT MEMBRANE PROTEIN SECG"/>
    <property type="match status" value="1"/>
</dbReference>
<evidence type="ECO:0000256" key="4">
    <source>
        <dbReference type="ARBA" id="ARBA00022475"/>
    </source>
</evidence>
<feature type="transmembrane region" description="Helical" evidence="10">
    <location>
        <begin position="51"/>
        <end position="72"/>
    </location>
</feature>
<keyword evidence="9 10" id="KW-0472">Membrane</keyword>
<dbReference type="EMBL" id="CP159373">
    <property type="protein sequence ID" value="XCN75068.1"/>
    <property type="molecule type" value="Genomic_DNA"/>
</dbReference>